<dbReference type="InterPro" id="IPR052939">
    <property type="entry name" value="23S_rRNA_MeTrnsfrase_RlmA"/>
</dbReference>
<feature type="domain" description="Methyltransferase type 11" evidence="1">
    <location>
        <begin position="52"/>
        <end position="143"/>
    </location>
</feature>
<dbReference type="STRING" id="1522368.IN07_05225"/>
<dbReference type="PANTHER" id="PTHR43460:SF1">
    <property type="entry name" value="METHYLTRANSFERASE TYPE 11 DOMAIN-CONTAINING PROTEIN"/>
    <property type="match status" value="1"/>
</dbReference>
<dbReference type="Gene3D" id="3.40.50.150">
    <property type="entry name" value="Vaccinia Virus protein VP39"/>
    <property type="match status" value="1"/>
</dbReference>
<dbReference type="GO" id="GO:0032259">
    <property type="term" value="P:methylation"/>
    <property type="evidence" value="ECO:0007669"/>
    <property type="project" value="UniProtKB-KW"/>
</dbReference>
<keyword evidence="3" id="KW-1185">Reference proteome</keyword>
<dbReference type="Pfam" id="PF08241">
    <property type="entry name" value="Methyltransf_11"/>
    <property type="match status" value="1"/>
</dbReference>
<organism evidence="2 3">
    <name type="scientific">Modestobacter caceresii</name>
    <dbReference type="NCBI Taxonomy" id="1522368"/>
    <lineage>
        <taxon>Bacteria</taxon>
        <taxon>Bacillati</taxon>
        <taxon>Actinomycetota</taxon>
        <taxon>Actinomycetes</taxon>
        <taxon>Geodermatophilales</taxon>
        <taxon>Geodermatophilaceae</taxon>
        <taxon>Modestobacter</taxon>
    </lineage>
</organism>
<evidence type="ECO:0000259" key="1">
    <source>
        <dbReference type="Pfam" id="PF08241"/>
    </source>
</evidence>
<name>A0A098YAS0_9ACTN</name>
<dbReference type="PANTHER" id="PTHR43460">
    <property type="entry name" value="METHYLTRANSFERASE"/>
    <property type="match status" value="1"/>
</dbReference>
<dbReference type="RefSeq" id="WP_036334066.1">
    <property type="nucleotide sequence ID" value="NZ_JPMX01000015.1"/>
</dbReference>
<dbReference type="EMBL" id="JPMX01000015">
    <property type="protein sequence ID" value="KGH47913.1"/>
    <property type="molecule type" value="Genomic_DNA"/>
</dbReference>
<dbReference type="Proteomes" id="UP000029713">
    <property type="component" value="Unassembled WGS sequence"/>
</dbReference>
<dbReference type="OrthoDB" id="9795864at2"/>
<sequence length="254" mass="27926">MRTFEELVAEGAAVPTEGWDFSWLVGRATEERPPWGWRGLLADRLGSALGSLDLQTGGGEVYAEALTRAERQPGRVAATESWPPNLALARRRLAEWGGEVAEVADDGPLPFPDATFDLVSSRHPTVQRWDEIARVLAPGGSHLCQGIGSGTHRVLAEALLGPLPGADEPTGALAAEAARTAGLQVVDLRAWRCRVEFHDVGAVVHFLRKVVWTVPDFSVERYRPQLAEVHRRIEREGAFVSWSQRYLIEARRPS</sequence>
<gene>
    <name evidence="2" type="ORF">IN07_05225</name>
</gene>
<reference evidence="2 3" key="1">
    <citation type="submission" date="2014-07" db="EMBL/GenBank/DDBJ databases">
        <title>Biosystematic studies on Modestobacter strains isolated from extreme hyper-arid desert soil and from historic building.</title>
        <authorList>
            <person name="Bukarasam K."/>
            <person name="Bull A."/>
            <person name="Girard G."/>
            <person name="van Wezel G."/>
            <person name="Goodfellow M."/>
        </authorList>
    </citation>
    <scope>NUCLEOTIDE SEQUENCE [LARGE SCALE GENOMIC DNA]</scope>
    <source>
        <strain evidence="2 3">KNN45-2b</strain>
    </source>
</reference>
<dbReference type="AlphaFoldDB" id="A0A098YAS0"/>
<keyword evidence="2" id="KW-0808">Transferase</keyword>
<dbReference type="InterPro" id="IPR029063">
    <property type="entry name" value="SAM-dependent_MTases_sf"/>
</dbReference>
<dbReference type="GO" id="GO:0008757">
    <property type="term" value="F:S-adenosylmethionine-dependent methyltransferase activity"/>
    <property type="evidence" value="ECO:0007669"/>
    <property type="project" value="InterPro"/>
</dbReference>
<accession>A0A098YAS0</accession>
<dbReference type="SUPFAM" id="SSF53335">
    <property type="entry name" value="S-adenosyl-L-methionine-dependent methyltransferases"/>
    <property type="match status" value="1"/>
</dbReference>
<comment type="caution">
    <text evidence="2">The sequence shown here is derived from an EMBL/GenBank/DDBJ whole genome shotgun (WGS) entry which is preliminary data.</text>
</comment>
<keyword evidence="2" id="KW-0489">Methyltransferase</keyword>
<protein>
    <submittedName>
        <fullName evidence="2">Methyltransferase type 11</fullName>
    </submittedName>
</protein>
<evidence type="ECO:0000313" key="3">
    <source>
        <dbReference type="Proteomes" id="UP000029713"/>
    </source>
</evidence>
<dbReference type="CDD" id="cd02440">
    <property type="entry name" value="AdoMet_MTases"/>
    <property type="match status" value="1"/>
</dbReference>
<proteinExistence type="predicted"/>
<evidence type="ECO:0000313" key="2">
    <source>
        <dbReference type="EMBL" id="KGH47913.1"/>
    </source>
</evidence>
<dbReference type="InterPro" id="IPR013216">
    <property type="entry name" value="Methyltransf_11"/>
</dbReference>